<dbReference type="EMBL" id="CM055735">
    <property type="protein sequence ID" value="KAJ8008036.1"/>
    <property type="molecule type" value="Genomic_DNA"/>
</dbReference>
<organism evidence="1 2">
    <name type="scientific">Dallia pectoralis</name>
    <name type="common">Alaska blackfish</name>
    <dbReference type="NCBI Taxonomy" id="75939"/>
    <lineage>
        <taxon>Eukaryota</taxon>
        <taxon>Metazoa</taxon>
        <taxon>Chordata</taxon>
        <taxon>Craniata</taxon>
        <taxon>Vertebrata</taxon>
        <taxon>Euteleostomi</taxon>
        <taxon>Actinopterygii</taxon>
        <taxon>Neopterygii</taxon>
        <taxon>Teleostei</taxon>
        <taxon>Protacanthopterygii</taxon>
        <taxon>Esociformes</taxon>
        <taxon>Umbridae</taxon>
        <taxon>Dallia</taxon>
    </lineage>
</organism>
<keyword evidence="2" id="KW-1185">Reference proteome</keyword>
<accession>A0ACC2GWG5</accession>
<gene>
    <name evidence="1" type="ORF">DPEC_G00100570</name>
</gene>
<evidence type="ECO:0000313" key="2">
    <source>
        <dbReference type="Proteomes" id="UP001157502"/>
    </source>
</evidence>
<name>A0ACC2GWG5_DALPE</name>
<sequence length="118" mass="13345">MAKESDEDEDEWNEGWISLGRGYSGEVVQWIRSSFPALRHVLPWFQPRLHNNRAREEAPKPRGAHCRLSRYVPDELKPVHGSERAESPGKGHDTLSGHNALSVSVCRGVMTGREESLE</sequence>
<evidence type="ECO:0000313" key="1">
    <source>
        <dbReference type="EMBL" id="KAJ8008036.1"/>
    </source>
</evidence>
<dbReference type="Proteomes" id="UP001157502">
    <property type="component" value="Chromosome 8"/>
</dbReference>
<protein>
    <submittedName>
        <fullName evidence="1">Uncharacterized protein</fullName>
    </submittedName>
</protein>
<proteinExistence type="predicted"/>
<reference evidence="1" key="1">
    <citation type="submission" date="2021-05" db="EMBL/GenBank/DDBJ databases">
        <authorList>
            <person name="Pan Q."/>
            <person name="Jouanno E."/>
            <person name="Zahm M."/>
            <person name="Klopp C."/>
            <person name="Cabau C."/>
            <person name="Louis A."/>
            <person name="Berthelot C."/>
            <person name="Parey E."/>
            <person name="Roest Crollius H."/>
            <person name="Montfort J."/>
            <person name="Robinson-Rechavi M."/>
            <person name="Bouchez O."/>
            <person name="Lampietro C."/>
            <person name="Lopez Roques C."/>
            <person name="Donnadieu C."/>
            <person name="Postlethwait J."/>
            <person name="Bobe J."/>
            <person name="Dillon D."/>
            <person name="Chandos A."/>
            <person name="von Hippel F."/>
            <person name="Guiguen Y."/>
        </authorList>
    </citation>
    <scope>NUCLEOTIDE SEQUENCE</scope>
    <source>
        <strain evidence="1">YG-Jan2019</strain>
    </source>
</reference>
<comment type="caution">
    <text evidence="1">The sequence shown here is derived from an EMBL/GenBank/DDBJ whole genome shotgun (WGS) entry which is preliminary data.</text>
</comment>